<dbReference type="Gene3D" id="3.30.379.10">
    <property type="entry name" value="Chitobiase/beta-hexosaminidase domain 2-like"/>
    <property type="match status" value="1"/>
</dbReference>
<dbReference type="EMBL" id="MU004510">
    <property type="protein sequence ID" value="KAF2649037.1"/>
    <property type="molecule type" value="Genomic_DNA"/>
</dbReference>
<evidence type="ECO:0000313" key="4">
    <source>
        <dbReference type="EMBL" id="KAF2649037.1"/>
    </source>
</evidence>
<feature type="chain" id="PRO_5025616079" evidence="2">
    <location>
        <begin position="20"/>
        <end position="963"/>
    </location>
</feature>
<gene>
    <name evidence="4" type="ORF">K491DRAFT_698452</name>
</gene>
<dbReference type="Gene3D" id="1.20.58.2150">
    <property type="match status" value="1"/>
</dbReference>
<evidence type="ECO:0000256" key="2">
    <source>
        <dbReference type="SAM" id="SignalP"/>
    </source>
</evidence>
<proteinExistence type="predicted"/>
<dbReference type="PANTHER" id="PTHR37842">
    <property type="match status" value="1"/>
</dbReference>
<keyword evidence="1 4" id="KW-0378">Hydrolase</keyword>
<dbReference type="InterPro" id="IPR042301">
    <property type="entry name" value="GH115_sf"/>
</dbReference>
<dbReference type="OrthoDB" id="4849794at2759"/>
<evidence type="ECO:0000313" key="5">
    <source>
        <dbReference type="Proteomes" id="UP000799324"/>
    </source>
</evidence>
<dbReference type="Pfam" id="PF17829">
    <property type="entry name" value="GH115_C"/>
    <property type="match status" value="1"/>
</dbReference>
<evidence type="ECO:0000256" key="1">
    <source>
        <dbReference type="ARBA" id="ARBA00022801"/>
    </source>
</evidence>
<organism evidence="4 5">
    <name type="scientific">Lophiostoma macrostomum CBS 122681</name>
    <dbReference type="NCBI Taxonomy" id="1314788"/>
    <lineage>
        <taxon>Eukaryota</taxon>
        <taxon>Fungi</taxon>
        <taxon>Dikarya</taxon>
        <taxon>Ascomycota</taxon>
        <taxon>Pezizomycotina</taxon>
        <taxon>Dothideomycetes</taxon>
        <taxon>Pleosporomycetidae</taxon>
        <taxon>Pleosporales</taxon>
        <taxon>Lophiostomataceae</taxon>
        <taxon>Lophiostoma</taxon>
    </lineage>
</organism>
<evidence type="ECO:0000259" key="3">
    <source>
        <dbReference type="Pfam" id="PF17829"/>
    </source>
</evidence>
<feature type="signal peptide" evidence="2">
    <location>
        <begin position="1"/>
        <end position="19"/>
    </location>
</feature>
<dbReference type="PANTHER" id="PTHR37842:SF2">
    <property type="entry name" value="GYLCOSYL HYDROLASE 115 C-TERMINAL DOMAIN-CONTAINING PROTEIN"/>
    <property type="match status" value="1"/>
</dbReference>
<dbReference type="GO" id="GO:0016787">
    <property type="term" value="F:hydrolase activity"/>
    <property type="evidence" value="ECO:0007669"/>
    <property type="project" value="UniProtKB-KW"/>
</dbReference>
<dbReference type="AlphaFoldDB" id="A0A6A6SPY3"/>
<dbReference type="Proteomes" id="UP000799324">
    <property type="component" value="Unassembled WGS sequence"/>
</dbReference>
<dbReference type="Gene3D" id="3.20.20.520">
    <property type="entry name" value="Glycosyl hydrolase family 115"/>
    <property type="match status" value="1"/>
</dbReference>
<name>A0A6A6SPY3_9PLEO</name>
<keyword evidence="5" id="KW-1185">Reference proteome</keyword>
<protein>
    <submittedName>
        <fullName evidence="4">Glycoside hydrolase family 115 protein</fullName>
    </submittedName>
</protein>
<reference evidence="4" key="1">
    <citation type="journal article" date="2020" name="Stud. Mycol.">
        <title>101 Dothideomycetes genomes: a test case for predicting lifestyles and emergence of pathogens.</title>
        <authorList>
            <person name="Haridas S."/>
            <person name="Albert R."/>
            <person name="Binder M."/>
            <person name="Bloem J."/>
            <person name="Labutti K."/>
            <person name="Salamov A."/>
            <person name="Andreopoulos B."/>
            <person name="Baker S."/>
            <person name="Barry K."/>
            <person name="Bills G."/>
            <person name="Bluhm B."/>
            <person name="Cannon C."/>
            <person name="Castanera R."/>
            <person name="Culley D."/>
            <person name="Daum C."/>
            <person name="Ezra D."/>
            <person name="Gonzalez J."/>
            <person name="Henrissat B."/>
            <person name="Kuo A."/>
            <person name="Liang C."/>
            <person name="Lipzen A."/>
            <person name="Lutzoni F."/>
            <person name="Magnuson J."/>
            <person name="Mondo S."/>
            <person name="Nolan M."/>
            <person name="Ohm R."/>
            <person name="Pangilinan J."/>
            <person name="Park H.-J."/>
            <person name="Ramirez L."/>
            <person name="Alfaro M."/>
            <person name="Sun H."/>
            <person name="Tritt A."/>
            <person name="Yoshinaga Y."/>
            <person name="Zwiers L.-H."/>
            <person name="Turgeon B."/>
            <person name="Goodwin S."/>
            <person name="Spatafora J."/>
            <person name="Crous P."/>
            <person name="Grigoriev I."/>
        </authorList>
    </citation>
    <scope>NUCLEOTIDE SEQUENCE</scope>
    <source>
        <strain evidence="4">CBS 122681</strain>
    </source>
</reference>
<dbReference type="Gene3D" id="2.60.120.1620">
    <property type="match status" value="1"/>
</dbReference>
<dbReference type="InterPro" id="IPR031924">
    <property type="entry name" value="GH115"/>
</dbReference>
<dbReference type="InterPro" id="IPR041437">
    <property type="entry name" value="GH115_C"/>
</dbReference>
<accession>A0A6A6SPY3</accession>
<feature type="domain" description="Gylcosyl hydrolase 115 C-terminal" evidence="3">
    <location>
        <begin position="784"/>
        <end position="957"/>
    </location>
</feature>
<dbReference type="InterPro" id="IPR029018">
    <property type="entry name" value="Hex-like_dom2"/>
</dbReference>
<sequence>MELFVVLTSFLALAIGTLAIGQPASLTFSETAGVLKLGGTGSSPTIVIDAKDWAGVTRTANDLANDFGLVTGTKGKVSSSTSGLGDVPVVIAGTVGNSPLIDSLISAGKFDVSAIKGKWESFMSQLVSNPIDGITSALVLAGSDKRGTIYALYDISEQIGVSPWYWWADVPPKKKTAIYALNSTKTQGPPSVKYRGIFINDEQPALTNWVSSNYGGKYDSRFHAKVFELLLRLRANYFWPAMWNSKFYVDDSKDGPLAGEMGIVMGTSHTEPMARADKEKVKPWDWKSNQSNLKKYMQEGATRAKNWETLWTMGMRGDGDTGSPTLDATQLVDVMNYQQSVLKSTIGTVDPSKAPQMWCVYKEVGGYYQKGMKVPEEITILWSDDNSGNVQRLPIAVETSRVGNSGVYYHFDYVGDPRNYKWINTIQLSKTWQQMHLAHQKNATQIWIVNVGDLKPLEIPISHFLDMAYDMSKFMTADSTDPWLKAWATREFGSEVATGTVEAMATYGKLIVRRKYELLNLTPFLYSTTNYDEAANVLGEWESLQNKTQTLYDALDADTQVAFFEMVLHPIMAGRIVQQVYINAARNKAYAAQKRMSANKLADDVKAAYAQDAVIQKRYHSLLNGKWNHMMDQIHFGYNNWQDPASNSMPSVSTIGTTAPSGGILGISVQGSTASTPGDAAPALLALDPYTPENRSIELYARGSGTVDYTITPSAPYITVTPSTGTLSYPSGTSDIRALISVDWSSAPNGSSTASISIKPKTGGTETKLSLPLNNVHVPGDYKGYVESNGAVAIETSHYTSLVSGGSSSRVEVIPNYGRTDSGITFMPVTAGTQTVSSAPKAMYSFYAFSSVSSAKVSVYMPPSFNVDPGNPFKYAIALDDATPTTVAPVPSSTLGAMPSDWKDSVQNGARISTTTLGKVEPGAHKLTVSLLEPGTTIHRILVDLGGVKSSYLGPPESSKVGM</sequence>
<keyword evidence="2" id="KW-0732">Signal</keyword>
<dbReference type="Pfam" id="PF15979">
    <property type="entry name" value="Glyco_hydro_115"/>
    <property type="match status" value="1"/>
</dbReference>